<feature type="region of interest" description="Disordered" evidence="1">
    <location>
        <begin position="82"/>
        <end position="107"/>
    </location>
</feature>
<keyword evidence="4" id="KW-1185">Reference proteome</keyword>
<comment type="caution">
    <text evidence="3">The sequence shown here is derived from an EMBL/GenBank/DDBJ whole genome shotgun (WGS) entry which is preliminary data.</text>
</comment>
<keyword evidence="2" id="KW-0732">Signal</keyword>
<dbReference type="EMBL" id="MCFD01000001">
    <property type="protein sequence ID" value="ORX73668.1"/>
    <property type="molecule type" value="Genomic_DNA"/>
</dbReference>
<reference evidence="3 4" key="1">
    <citation type="submission" date="2016-07" db="EMBL/GenBank/DDBJ databases">
        <title>Pervasive Adenine N6-methylation of Active Genes in Fungi.</title>
        <authorList>
            <consortium name="DOE Joint Genome Institute"/>
            <person name="Mondo S.J."/>
            <person name="Dannebaum R.O."/>
            <person name="Kuo R.C."/>
            <person name="Labutti K."/>
            <person name="Haridas S."/>
            <person name="Kuo A."/>
            <person name="Salamov A."/>
            <person name="Ahrendt S.R."/>
            <person name="Lipzen A."/>
            <person name="Sullivan W."/>
            <person name="Andreopoulos W.B."/>
            <person name="Clum A."/>
            <person name="Lindquist E."/>
            <person name="Daum C."/>
            <person name="Ramamoorthy G.K."/>
            <person name="Gryganskyi A."/>
            <person name="Culley D."/>
            <person name="Magnuson J.K."/>
            <person name="James T.Y."/>
            <person name="O'Malley M.A."/>
            <person name="Stajich J.E."/>
            <person name="Spatafora J.W."/>
            <person name="Visel A."/>
            <person name="Grigoriev I.V."/>
        </authorList>
    </citation>
    <scope>NUCLEOTIDE SEQUENCE [LARGE SCALE GENOMIC DNA]</scope>
    <source>
        <strain evidence="3 4">ATCC 12442</strain>
    </source>
</reference>
<name>A0A1Y1WK16_9FUNG</name>
<dbReference type="AlphaFoldDB" id="A0A1Y1WK16"/>
<dbReference type="GeneID" id="63802595"/>
<feature type="chain" id="PRO_5012779128" evidence="2">
    <location>
        <begin position="17"/>
        <end position="128"/>
    </location>
</feature>
<gene>
    <name evidence="3" type="ORF">DL89DRAFT_263697</name>
</gene>
<evidence type="ECO:0000313" key="3">
    <source>
        <dbReference type="EMBL" id="ORX73668.1"/>
    </source>
</evidence>
<sequence>MKFSICTLVIAATASAAVVTVESKPETKGEAKAVEPKVAESVAAVSGAVPRTTVSELAHASSPASLATPTGQATLTLFSASGESSASGSKDGRTASAAAASGSNSASKSGSAMIALVVSAAFLAAVQF</sequence>
<accession>A0A1Y1WK16</accession>
<dbReference type="RefSeq" id="XP_040746879.1">
    <property type="nucleotide sequence ID" value="XM_040885947.1"/>
</dbReference>
<evidence type="ECO:0000256" key="1">
    <source>
        <dbReference type="SAM" id="MobiDB-lite"/>
    </source>
</evidence>
<organism evidence="3 4">
    <name type="scientific">Linderina pennispora</name>
    <dbReference type="NCBI Taxonomy" id="61395"/>
    <lineage>
        <taxon>Eukaryota</taxon>
        <taxon>Fungi</taxon>
        <taxon>Fungi incertae sedis</taxon>
        <taxon>Zoopagomycota</taxon>
        <taxon>Kickxellomycotina</taxon>
        <taxon>Kickxellomycetes</taxon>
        <taxon>Kickxellales</taxon>
        <taxon>Kickxellaceae</taxon>
        <taxon>Linderina</taxon>
    </lineage>
</organism>
<evidence type="ECO:0000313" key="4">
    <source>
        <dbReference type="Proteomes" id="UP000193922"/>
    </source>
</evidence>
<feature type="signal peptide" evidence="2">
    <location>
        <begin position="1"/>
        <end position="16"/>
    </location>
</feature>
<protein>
    <submittedName>
        <fullName evidence="3">Uncharacterized protein</fullName>
    </submittedName>
</protein>
<evidence type="ECO:0000256" key="2">
    <source>
        <dbReference type="SAM" id="SignalP"/>
    </source>
</evidence>
<proteinExistence type="predicted"/>
<dbReference type="Proteomes" id="UP000193922">
    <property type="component" value="Unassembled WGS sequence"/>
</dbReference>